<evidence type="ECO:0000313" key="2">
    <source>
        <dbReference type="EMBL" id="SNT73610.1"/>
    </source>
</evidence>
<feature type="signal peptide" evidence="1">
    <location>
        <begin position="1"/>
        <end position="22"/>
    </location>
</feature>
<dbReference type="RefSeq" id="WP_089412356.1">
    <property type="nucleotide sequence ID" value="NZ_FZQA01000003.1"/>
</dbReference>
<organism evidence="2 3">
    <name type="scientific">Amphiplicatus metriothermophilus</name>
    <dbReference type="NCBI Taxonomy" id="1519374"/>
    <lineage>
        <taxon>Bacteria</taxon>
        <taxon>Pseudomonadati</taxon>
        <taxon>Pseudomonadota</taxon>
        <taxon>Alphaproteobacteria</taxon>
        <taxon>Parvularculales</taxon>
        <taxon>Parvularculaceae</taxon>
        <taxon>Amphiplicatus</taxon>
    </lineage>
</organism>
<evidence type="ECO:0008006" key="4">
    <source>
        <dbReference type="Google" id="ProtNLM"/>
    </source>
</evidence>
<dbReference type="Proteomes" id="UP000198346">
    <property type="component" value="Unassembled WGS sequence"/>
</dbReference>
<gene>
    <name evidence="2" type="ORF">SAMN06297382_1902</name>
</gene>
<dbReference type="EMBL" id="FZQA01000003">
    <property type="protein sequence ID" value="SNT73610.1"/>
    <property type="molecule type" value="Genomic_DNA"/>
</dbReference>
<name>A0A239PTV9_9PROT</name>
<feature type="chain" id="PRO_5012082779" description="Lipoprotein" evidence="1">
    <location>
        <begin position="23"/>
        <end position="140"/>
    </location>
</feature>
<protein>
    <recommendedName>
        <fullName evidence="4">Lipoprotein</fullName>
    </recommendedName>
</protein>
<keyword evidence="3" id="KW-1185">Reference proteome</keyword>
<dbReference type="AlphaFoldDB" id="A0A239PTV9"/>
<accession>A0A239PTV9</accession>
<evidence type="ECO:0000256" key="1">
    <source>
        <dbReference type="SAM" id="SignalP"/>
    </source>
</evidence>
<dbReference type="OrthoDB" id="7596589at2"/>
<sequence length="140" mass="15103">MRVNLPLASAALLIAMGCATTASERVDEKVVEKLAGFERTGETVGCLNVRSISSIDAADEKTFLVRVGVNDYYVNEARGRCSGATSNFNHLEYTLTAAQLCRLDVIRVVDNQTGTFYGSCSLGDFERLKDKAPAEADEAS</sequence>
<proteinExistence type="predicted"/>
<dbReference type="PROSITE" id="PS51257">
    <property type="entry name" value="PROKAR_LIPOPROTEIN"/>
    <property type="match status" value="1"/>
</dbReference>
<keyword evidence="1" id="KW-0732">Signal</keyword>
<reference evidence="2 3" key="1">
    <citation type="submission" date="2017-07" db="EMBL/GenBank/DDBJ databases">
        <authorList>
            <person name="Sun Z.S."/>
            <person name="Albrecht U."/>
            <person name="Echele G."/>
            <person name="Lee C.C."/>
        </authorList>
    </citation>
    <scope>NUCLEOTIDE SEQUENCE [LARGE SCALE GENOMIC DNA]</scope>
    <source>
        <strain evidence="2 3">CGMCC 1.12710</strain>
    </source>
</reference>
<evidence type="ECO:0000313" key="3">
    <source>
        <dbReference type="Proteomes" id="UP000198346"/>
    </source>
</evidence>